<dbReference type="GO" id="GO:0005858">
    <property type="term" value="C:axonemal dynein complex"/>
    <property type="evidence" value="ECO:0007669"/>
    <property type="project" value="InterPro"/>
</dbReference>
<evidence type="ECO:0000313" key="7">
    <source>
        <dbReference type="Proteomes" id="UP001152798"/>
    </source>
</evidence>
<dbReference type="PANTHER" id="PTHR21625">
    <property type="entry name" value="NYD-SP28 PROTEIN"/>
    <property type="match status" value="1"/>
</dbReference>
<feature type="coiled-coil region" evidence="3">
    <location>
        <begin position="253"/>
        <end position="280"/>
    </location>
</feature>
<gene>
    <name evidence="6" type="ORF">NEZAVI_LOCUS15222</name>
</gene>
<feature type="coiled-coil region" evidence="3">
    <location>
        <begin position="827"/>
        <end position="854"/>
    </location>
</feature>
<reference evidence="6" key="1">
    <citation type="submission" date="2022-01" db="EMBL/GenBank/DDBJ databases">
        <authorList>
            <person name="King R."/>
        </authorList>
    </citation>
    <scope>NUCLEOTIDE SEQUENCE</scope>
</reference>
<evidence type="ECO:0000313" key="6">
    <source>
        <dbReference type="EMBL" id="CAH1407527.1"/>
    </source>
</evidence>
<sequence>MKAKFKARRKRFPARLKKIEELLPNYGKFKIELNETYNLCKKIPSQRSLQISSNGPDIPLPQNIDDAKLNMLCTNPKEMKYAWDVLMRYQQEELEDKKRETEVNNEESPLCHEMREGLLDLHDLIIDGSECVLNVKHAAVKKEIKRVETEKKYREDLEKIVFRNNEEAERELVAIRAGWEGIKTLNNPLEIDRGTSFLREKCNDLLLGKDKMIDYLKNELKNKDENFVRELEKQGLEIDILIDRIEEQISVLKNAYSLQLEKLQEMIDNEKEDIIINNRKIWETLIKERDDIDQAAVNMIYKLIEEHELKIDMDTIEQNEKQRALDYELNSVIHKMTLELDRLRSMCTLNIEKISYNYQLLLKRQSSNQLIKNENKRRILQLRNEIEVIKNKIKMGTKALAKEINDHASAIDALQNNIKELEERSTTLAAANSKKYFALWDFNQKTAEDILHQIFAGDKILFEQVLYMPWIGPSEISFPKEVMPSYREGLRICARARKNRMVNNIAETAEDIKENAETMDLVKMIIKKLPSAFSFFLDTHMRNQAVKFANEDQALVELDAIFNALSVNSKKDMIRLAKYFEKYIVCPDCFGAYCREKMNSKMVQTEDWTNLQEEPEGTDDDAKAPESNSMCILTEHIKNHLKIVTDTVYKEVHHSDYEPQLNQAIQDKPKNKNEEIDHVEIKEEDIIEKHRLFGMTSNEYPIDWYVSNLNESCFDETVDTNKGKRAGVLIVKDPEAVVKICKNPSHQPYINPIDVAKAIKEFTIDTFDINKVKTTRTLDDLKSKMKITLARCIEQKDVDDFWKNLLEIIPKEKVDLWDTMYTAMQSYHKALKKRHELNNEIKKLKKSNYELRRLLQRYIESSKSQDEGYAAYFKDIQVDLCVENESTSSK</sequence>
<dbReference type="GO" id="GO:0070286">
    <property type="term" value="P:axonemal dynein complex assembly"/>
    <property type="evidence" value="ECO:0007669"/>
    <property type="project" value="InterPro"/>
</dbReference>
<evidence type="ECO:0000259" key="4">
    <source>
        <dbReference type="Pfam" id="PF14772"/>
    </source>
</evidence>
<feature type="domain" description="Dynein regulatory complex protein 1 C-terminal" evidence="5">
    <location>
        <begin position="801"/>
        <end position="859"/>
    </location>
</feature>
<dbReference type="PANTHER" id="PTHR21625:SF1">
    <property type="entry name" value="DYNEIN REGULATORY COMPLEX PROTEIN 1"/>
    <property type="match status" value="1"/>
</dbReference>
<accession>A0A9P0HUB3</accession>
<evidence type="ECO:0000256" key="3">
    <source>
        <dbReference type="SAM" id="Coils"/>
    </source>
</evidence>
<keyword evidence="2 3" id="KW-0175">Coiled coil</keyword>
<dbReference type="AlphaFoldDB" id="A0A9P0HUB3"/>
<evidence type="ECO:0008006" key="8">
    <source>
        <dbReference type="Google" id="ProtNLM"/>
    </source>
</evidence>
<feature type="coiled-coil region" evidence="3">
    <location>
        <begin position="372"/>
        <end position="431"/>
    </location>
</feature>
<comment type="similarity">
    <text evidence="1">Belongs to the DRC1 family.</text>
</comment>
<protein>
    <recommendedName>
        <fullName evidence="8">Dynein regulatory complex protein 1</fullName>
    </recommendedName>
</protein>
<evidence type="ECO:0000256" key="2">
    <source>
        <dbReference type="ARBA" id="ARBA00023054"/>
    </source>
</evidence>
<dbReference type="InterPro" id="IPR029440">
    <property type="entry name" value="DRC1_C"/>
</dbReference>
<dbReference type="GO" id="GO:0003352">
    <property type="term" value="P:regulation of cilium movement"/>
    <property type="evidence" value="ECO:0007669"/>
    <property type="project" value="TreeGrafter"/>
</dbReference>
<name>A0A9P0HUB3_NEZVI</name>
<proteinExistence type="inferred from homology"/>
<dbReference type="Pfam" id="PF14772">
    <property type="entry name" value="NYD-SP28"/>
    <property type="match status" value="1"/>
</dbReference>
<evidence type="ECO:0000259" key="5">
    <source>
        <dbReference type="Pfam" id="PF14775"/>
    </source>
</evidence>
<dbReference type="InterPro" id="IPR039505">
    <property type="entry name" value="DRC1/2_N"/>
</dbReference>
<evidence type="ECO:0000256" key="1">
    <source>
        <dbReference type="ARBA" id="ARBA00009688"/>
    </source>
</evidence>
<dbReference type="GO" id="GO:0060285">
    <property type="term" value="P:cilium-dependent cell motility"/>
    <property type="evidence" value="ECO:0007669"/>
    <property type="project" value="TreeGrafter"/>
</dbReference>
<dbReference type="Proteomes" id="UP001152798">
    <property type="component" value="Chromosome 7"/>
</dbReference>
<dbReference type="Pfam" id="PF14775">
    <property type="entry name" value="NYD-SP28_assoc"/>
    <property type="match status" value="1"/>
</dbReference>
<dbReference type="InterPro" id="IPR039750">
    <property type="entry name" value="DRC1/DRC2"/>
</dbReference>
<organism evidence="6 7">
    <name type="scientific">Nezara viridula</name>
    <name type="common">Southern green stink bug</name>
    <name type="synonym">Cimex viridulus</name>
    <dbReference type="NCBI Taxonomy" id="85310"/>
    <lineage>
        <taxon>Eukaryota</taxon>
        <taxon>Metazoa</taxon>
        <taxon>Ecdysozoa</taxon>
        <taxon>Arthropoda</taxon>
        <taxon>Hexapoda</taxon>
        <taxon>Insecta</taxon>
        <taxon>Pterygota</taxon>
        <taxon>Neoptera</taxon>
        <taxon>Paraneoptera</taxon>
        <taxon>Hemiptera</taxon>
        <taxon>Heteroptera</taxon>
        <taxon>Panheteroptera</taxon>
        <taxon>Pentatomomorpha</taxon>
        <taxon>Pentatomoidea</taxon>
        <taxon>Pentatomidae</taxon>
        <taxon>Pentatominae</taxon>
        <taxon>Nezara</taxon>
    </lineage>
</organism>
<dbReference type="OrthoDB" id="10260459at2759"/>
<dbReference type="EMBL" id="OV725083">
    <property type="protein sequence ID" value="CAH1407527.1"/>
    <property type="molecule type" value="Genomic_DNA"/>
</dbReference>
<keyword evidence="7" id="KW-1185">Reference proteome</keyword>
<feature type="domain" description="Dynein regulatory complex protein 1/2 N-terminal" evidence="4">
    <location>
        <begin position="137"/>
        <end position="238"/>
    </location>
</feature>